<keyword evidence="1" id="KW-1133">Transmembrane helix</keyword>
<dbReference type="PANTHER" id="PTHR35337:SF1">
    <property type="entry name" value="SLR1478 PROTEIN"/>
    <property type="match status" value="1"/>
</dbReference>
<organism evidence="2 3">
    <name type="scientific">Sandaracinus amylolyticus</name>
    <dbReference type="NCBI Taxonomy" id="927083"/>
    <lineage>
        <taxon>Bacteria</taxon>
        <taxon>Pseudomonadati</taxon>
        <taxon>Myxococcota</taxon>
        <taxon>Polyangia</taxon>
        <taxon>Polyangiales</taxon>
        <taxon>Sandaracinaceae</taxon>
        <taxon>Sandaracinus</taxon>
    </lineage>
</organism>
<accession>A0A0F6YJ91</accession>
<feature type="transmembrane region" description="Helical" evidence="1">
    <location>
        <begin position="272"/>
        <end position="294"/>
    </location>
</feature>
<dbReference type="STRING" id="927083.DB32_004915"/>
<dbReference type="OrthoDB" id="9800053at2"/>
<dbReference type="RefSeq" id="WP_053234987.1">
    <property type="nucleotide sequence ID" value="NZ_CP011125.1"/>
</dbReference>
<keyword evidence="1" id="KW-0472">Membrane</keyword>
<feature type="transmembrane region" description="Helical" evidence="1">
    <location>
        <begin position="108"/>
        <end position="129"/>
    </location>
</feature>
<keyword evidence="1" id="KW-0812">Transmembrane</keyword>
<gene>
    <name evidence="2" type="ORF">DB32_004915</name>
</gene>
<feature type="transmembrane region" description="Helical" evidence="1">
    <location>
        <begin position="205"/>
        <end position="227"/>
    </location>
</feature>
<dbReference type="EMBL" id="CP011125">
    <property type="protein sequence ID" value="AKF07766.1"/>
    <property type="molecule type" value="Genomic_DNA"/>
</dbReference>
<dbReference type="KEGG" id="samy:DB32_004915"/>
<dbReference type="InterPro" id="IPR002798">
    <property type="entry name" value="SpoIIM-like"/>
</dbReference>
<proteinExistence type="predicted"/>
<reference evidence="2 3" key="1">
    <citation type="submission" date="2015-03" db="EMBL/GenBank/DDBJ databases">
        <title>Genome assembly of Sandaracinus amylolyticus DSM 53668.</title>
        <authorList>
            <person name="Sharma G."/>
            <person name="Subramanian S."/>
        </authorList>
    </citation>
    <scope>NUCLEOTIDE SEQUENCE [LARGE SCALE GENOMIC DNA]</scope>
    <source>
        <strain evidence="2 3">DSM 53668</strain>
    </source>
</reference>
<dbReference type="Pfam" id="PF01944">
    <property type="entry name" value="SpoIIM"/>
    <property type="match status" value="1"/>
</dbReference>
<dbReference type="AlphaFoldDB" id="A0A0F6YJ91"/>
<protein>
    <recommendedName>
        <fullName evidence="4">Stage II sporulation protein M</fullName>
    </recommendedName>
</protein>
<feature type="transmembrane region" description="Helical" evidence="1">
    <location>
        <begin position="300"/>
        <end position="319"/>
    </location>
</feature>
<feature type="transmembrane region" description="Helical" evidence="1">
    <location>
        <begin position="233"/>
        <end position="251"/>
    </location>
</feature>
<dbReference type="PANTHER" id="PTHR35337">
    <property type="entry name" value="SLR1478 PROTEIN"/>
    <property type="match status" value="1"/>
</dbReference>
<keyword evidence="3" id="KW-1185">Reference proteome</keyword>
<evidence type="ECO:0008006" key="4">
    <source>
        <dbReference type="Google" id="ProtNLM"/>
    </source>
</evidence>
<dbReference type="Proteomes" id="UP000034883">
    <property type="component" value="Chromosome"/>
</dbReference>
<feature type="transmembrane region" description="Helical" evidence="1">
    <location>
        <begin position="177"/>
        <end position="198"/>
    </location>
</feature>
<evidence type="ECO:0000256" key="1">
    <source>
        <dbReference type="SAM" id="Phobius"/>
    </source>
</evidence>
<evidence type="ECO:0000313" key="2">
    <source>
        <dbReference type="EMBL" id="AKF07766.1"/>
    </source>
</evidence>
<name>A0A0F6YJ91_9BACT</name>
<sequence>MSDAFRFVRERTPAWEELERLLVTIESRGARALDVAGARRFGKLYRAVSADLVRARAEGVDPAVVDHLNELVARSYAQVHSGSGAPRTSMFAFFALELPRLVRAEWRAMALSAALLFGGVLMGAGAVLIDPSVTGVLIPEAHAETTPDERVARDEGRAPRRGDEAAQFSTFLFTHNIQVTFLVFALGITLGVGTAAVLVTNGIPLGALAVQYHLAGHGLFFWAWILPHGIPELTQIVVAGAAGLVIARGVVLPGRRTRGDALRSEARRAARLVIGGMPILVLAGVIEGTISQMHEPAMPYAAKLVFAAVVGIALFAWLLRAGRDRA</sequence>
<evidence type="ECO:0000313" key="3">
    <source>
        <dbReference type="Proteomes" id="UP000034883"/>
    </source>
</evidence>